<dbReference type="SUPFAM" id="SSF52151">
    <property type="entry name" value="FabD/lysophospholipase-like"/>
    <property type="match status" value="1"/>
</dbReference>
<reference evidence="8 9" key="1">
    <citation type="submission" date="2020-06" db="EMBL/GenBank/DDBJ databases">
        <title>Frischella cerana isolated from Apis cerana gut homogenate.</title>
        <authorList>
            <person name="Wolter L.A."/>
            <person name="Suenami S."/>
            <person name="Miyazaki R."/>
        </authorList>
    </citation>
    <scope>NUCLEOTIDE SEQUENCE [LARGE SCALE GENOMIC DNA]</scope>
    <source>
        <strain evidence="8 9">Ac13</strain>
    </source>
</reference>
<dbReference type="PANTHER" id="PTHR42681:SF1">
    <property type="entry name" value="MALONYL-COA-ACYL CARRIER PROTEIN TRANSACYLASE, MITOCHONDRIAL"/>
    <property type="match status" value="1"/>
</dbReference>
<dbReference type="InterPro" id="IPR001227">
    <property type="entry name" value="Ac_transferase_dom_sf"/>
</dbReference>
<name>A0ABR7QWI3_9GAMM</name>
<comment type="caution">
    <text evidence="8">The sequence shown here is derived from an EMBL/GenBank/DDBJ whole genome shotgun (WGS) entry which is preliminary data.</text>
</comment>
<comment type="similarity">
    <text evidence="6">Belongs to the fabD family.</text>
</comment>
<evidence type="ECO:0000256" key="3">
    <source>
        <dbReference type="ARBA" id="ARBA00022679"/>
    </source>
</evidence>
<evidence type="ECO:0000256" key="1">
    <source>
        <dbReference type="ARBA" id="ARBA00013258"/>
    </source>
</evidence>
<dbReference type="Gene3D" id="3.40.366.10">
    <property type="entry name" value="Malonyl-Coenzyme A Acyl Carrier Protein, domain 2"/>
    <property type="match status" value="1"/>
</dbReference>
<dbReference type="Gene3D" id="3.30.70.250">
    <property type="entry name" value="Malonyl-CoA ACP transacylase, ACP-binding"/>
    <property type="match status" value="1"/>
</dbReference>
<keyword evidence="4 6" id="KW-0012">Acyltransferase</keyword>
<dbReference type="InterPro" id="IPR050858">
    <property type="entry name" value="Mal-CoA-ACP_Trans/PKS_FabD"/>
</dbReference>
<dbReference type="InterPro" id="IPR016036">
    <property type="entry name" value="Malonyl_transacylase_ACP-bd"/>
</dbReference>
<proteinExistence type="inferred from homology"/>
<evidence type="ECO:0000313" key="9">
    <source>
        <dbReference type="Proteomes" id="UP000651208"/>
    </source>
</evidence>
<dbReference type="InterPro" id="IPR016035">
    <property type="entry name" value="Acyl_Trfase/lysoPLipase"/>
</dbReference>
<comment type="catalytic activity">
    <reaction evidence="5 6">
        <text>holo-[ACP] + malonyl-CoA = malonyl-[ACP] + CoA</text>
        <dbReference type="Rhea" id="RHEA:41792"/>
        <dbReference type="Rhea" id="RHEA-COMP:9623"/>
        <dbReference type="Rhea" id="RHEA-COMP:9685"/>
        <dbReference type="ChEBI" id="CHEBI:57287"/>
        <dbReference type="ChEBI" id="CHEBI:57384"/>
        <dbReference type="ChEBI" id="CHEBI:64479"/>
        <dbReference type="ChEBI" id="CHEBI:78449"/>
        <dbReference type="EC" id="2.3.1.39"/>
    </reaction>
</comment>
<dbReference type="PANTHER" id="PTHR42681">
    <property type="entry name" value="MALONYL-COA-ACYL CARRIER PROTEIN TRANSACYLASE, MITOCHONDRIAL"/>
    <property type="match status" value="1"/>
</dbReference>
<dbReference type="Proteomes" id="UP000651208">
    <property type="component" value="Unassembled WGS sequence"/>
</dbReference>
<dbReference type="Pfam" id="PF00698">
    <property type="entry name" value="Acyl_transf_1"/>
    <property type="match status" value="1"/>
</dbReference>
<dbReference type="SUPFAM" id="SSF55048">
    <property type="entry name" value="Probable ACP-binding domain of malonyl-CoA ACP transacylase"/>
    <property type="match status" value="1"/>
</dbReference>
<evidence type="ECO:0000256" key="2">
    <source>
        <dbReference type="ARBA" id="ARBA00018953"/>
    </source>
</evidence>
<gene>
    <name evidence="8" type="primary">mdcH</name>
    <name evidence="8" type="ORF">FcAc13_04585</name>
</gene>
<keyword evidence="3 6" id="KW-0808">Transferase</keyword>
<dbReference type="NCBIfam" id="TIGR03131">
    <property type="entry name" value="malonate_mdcH"/>
    <property type="match status" value="1"/>
</dbReference>
<dbReference type="EC" id="2.3.1.39" evidence="1 6"/>
<sequence length="309" mass="33638">MKVLFSFPGQGAQFVNMLHQLPTCEITSSILDCACDTLDEDVLLLDSVEALQTTRAVQLCILITGVVYANILQHKGVHADYSCGLSIGAFSAAVFAGALDFKDALRLVSLRGELMQRAYPHGYGLTSIQGLLQAQVKSIVKQVNSQQFPVFIANYNDEDQFVIAGSEQAMLKVATIAKQSGARKVTKLAVSVPSHCELMANAAQQLAKAMQSIKFKLPQISYISSNTARLLTQPDKIAEDLAYNMAHSVYWHETMVSAYERGVKLAIEIPPGAVLTGLTKKVMEQSEVVGLSQLGIEQTIQLFNILTKN</sequence>
<dbReference type="RefSeq" id="WP_187755026.1">
    <property type="nucleotide sequence ID" value="NZ_JABURY010000010.1"/>
</dbReference>
<protein>
    <recommendedName>
        <fullName evidence="2 6">Malonyl CoA-acyl carrier protein transacylase</fullName>
        <ecNumber evidence="1 6">2.3.1.39</ecNumber>
    </recommendedName>
</protein>
<evidence type="ECO:0000259" key="7">
    <source>
        <dbReference type="SMART" id="SM00827"/>
    </source>
</evidence>
<feature type="domain" description="Malonyl-CoA:ACP transacylase (MAT)" evidence="7">
    <location>
        <begin position="6"/>
        <end position="296"/>
    </location>
</feature>
<keyword evidence="9" id="KW-1185">Reference proteome</keyword>
<dbReference type="InterPro" id="IPR024925">
    <property type="entry name" value="Malonyl_CoA-ACP_transAc"/>
</dbReference>
<dbReference type="EMBL" id="JABURY010000010">
    <property type="protein sequence ID" value="MBC9130583.1"/>
    <property type="molecule type" value="Genomic_DNA"/>
</dbReference>
<evidence type="ECO:0000256" key="6">
    <source>
        <dbReference type="PIRNR" id="PIRNR000446"/>
    </source>
</evidence>
<dbReference type="InterPro" id="IPR017554">
    <property type="entry name" value="Malonate_deCOase_MdcHsu"/>
</dbReference>
<evidence type="ECO:0000256" key="5">
    <source>
        <dbReference type="ARBA" id="ARBA00048462"/>
    </source>
</evidence>
<organism evidence="8 9">
    <name type="scientific">Frischella japonica</name>
    <dbReference type="NCBI Taxonomy" id="2741544"/>
    <lineage>
        <taxon>Bacteria</taxon>
        <taxon>Pseudomonadati</taxon>
        <taxon>Pseudomonadota</taxon>
        <taxon>Gammaproteobacteria</taxon>
        <taxon>Orbales</taxon>
        <taxon>Orbaceae</taxon>
        <taxon>Frischella</taxon>
    </lineage>
</organism>
<dbReference type="InterPro" id="IPR014043">
    <property type="entry name" value="Acyl_transferase_dom"/>
</dbReference>
<evidence type="ECO:0000256" key="4">
    <source>
        <dbReference type="ARBA" id="ARBA00023315"/>
    </source>
</evidence>
<accession>A0ABR7QWI3</accession>
<dbReference type="PIRSF" id="PIRSF000446">
    <property type="entry name" value="Mct"/>
    <property type="match status" value="1"/>
</dbReference>
<dbReference type="SMART" id="SM00827">
    <property type="entry name" value="PKS_AT"/>
    <property type="match status" value="1"/>
</dbReference>
<evidence type="ECO:0000313" key="8">
    <source>
        <dbReference type="EMBL" id="MBC9130583.1"/>
    </source>
</evidence>